<dbReference type="InParanoid" id="A0A165C7D0"/>
<dbReference type="InterPro" id="IPR011320">
    <property type="entry name" value="RNase_H1_N"/>
</dbReference>
<dbReference type="STRING" id="1314785.A0A165C7D0"/>
<dbReference type="AlphaFoldDB" id="A0A165C7D0"/>
<feature type="domain" description="Ribonuclease H1 N-terminal" evidence="2">
    <location>
        <begin position="120"/>
        <end position="159"/>
    </location>
</feature>
<organism evidence="3 4">
    <name type="scientific">Laetiporus sulphureus 93-53</name>
    <dbReference type="NCBI Taxonomy" id="1314785"/>
    <lineage>
        <taxon>Eukaryota</taxon>
        <taxon>Fungi</taxon>
        <taxon>Dikarya</taxon>
        <taxon>Basidiomycota</taxon>
        <taxon>Agaricomycotina</taxon>
        <taxon>Agaricomycetes</taxon>
        <taxon>Polyporales</taxon>
        <taxon>Laetiporus</taxon>
    </lineage>
</organism>
<dbReference type="RefSeq" id="XP_040760069.1">
    <property type="nucleotide sequence ID" value="XM_040913166.1"/>
</dbReference>
<dbReference type="EMBL" id="KV427653">
    <property type="protein sequence ID" value="KZT02329.1"/>
    <property type="molecule type" value="Genomic_DNA"/>
</dbReference>
<sequence length="177" mass="19817">MLKSTGNCNGKDHAEPEGSKHESNEENMFSLEMMVAALRLVAEQCATERSKRHQQEQEDRPPPHVMLLVLVSVELSSSSPHAHEAEYAGFHYSDAEERPERIRDEAGPVVTVEQPPSTRWYCIVRGHAVRVFARWPNTSPLVTNMPGSLFQRYPTFNAALSAFMEASTNGHVAVIFV</sequence>
<keyword evidence="4" id="KW-1185">Reference proteome</keyword>
<evidence type="ECO:0000256" key="1">
    <source>
        <dbReference type="SAM" id="MobiDB-lite"/>
    </source>
</evidence>
<proteinExistence type="predicted"/>
<dbReference type="Pfam" id="PF01693">
    <property type="entry name" value="Cauli_VI"/>
    <property type="match status" value="1"/>
</dbReference>
<evidence type="ECO:0000313" key="4">
    <source>
        <dbReference type="Proteomes" id="UP000076871"/>
    </source>
</evidence>
<gene>
    <name evidence="3" type="ORF">LAESUDRAFT_762899</name>
</gene>
<dbReference type="InterPro" id="IPR009027">
    <property type="entry name" value="Ribosomal_bL9/RNase_H1_N"/>
</dbReference>
<reference evidence="3 4" key="1">
    <citation type="journal article" date="2016" name="Mol. Biol. Evol.">
        <title>Comparative Genomics of Early-Diverging Mushroom-Forming Fungi Provides Insights into the Origins of Lignocellulose Decay Capabilities.</title>
        <authorList>
            <person name="Nagy L.G."/>
            <person name="Riley R."/>
            <person name="Tritt A."/>
            <person name="Adam C."/>
            <person name="Daum C."/>
            <person name="Floudas D."/>
            <person name="Sun H."/>
            <person name="Yadav J.S."/>
            <person name="Pangilinan J."/>
            <person name="Larsson K.H."/>
            <person name="Matsuura K."/>
            <person name="Barry K."/>
            <person name="Labutti K."/>
            <person name="Kuo R."/>
            <person name="Ohm R.A."/>
            <person name="Bhattacharya S.S."/>
            <person name="Shirouzu T."/>
            <person name="Yoshinaga Y."/>
            <person name="Martin F.M."/>
            <person name="Grigoriev I.V."/>
            <person name="Hibbett D.S."/>
        </authorList>
    </citation>
    <scope>NUCLEOTIDE SEQUENCE [LARGE SCALE GENOMIC DNA]</scope>
    <source>
        <strain evidence="3 4">93-53</strain>
    </source>
</reference>
<feature type="region of interest" description="Disordered" evidence="1">
    <location>
        <begin position="1"/>
        <end position="25"/>
    </location>
</feature>
<accession>A0A165C7D0</accession>
<dbReference type="SUPFAM" id="SSF55658">
    <property type="entry name" value="L9 N-domain-like"/>
    <property type="match status" value="1"/>
</dbReference>
<name>A0A165C7D0_9APHY</name>
<evidence type="ECO:0000259" key="2">
    <source>
        <dbReference type="Pfam" id="PF01693"/>
    </source>
</evidence>
<evidence type="ECO:0000313" key="3">
    <source>
        <dbReference type="EMBL" id="KZT02329.1"/>
    </source>
</evidence>
<protein>
    <recommendedName>
        <fullName evidence="2">Ribonuclease H1 N-terminal domain-containing protein</fullName>
    </recommendedName>
</protein>
<dbReference type="OrthoDB" id="2804415at2759"/>
<dbReference type="Proteomes" id="UP000076871">
    <property type="component" value="Unassembled WGS sequence"/>
</dbReference>
<feature type="compositionally biased region" description="Basic and acidic residues" evidence="1">
    <location>
        <begin position="10"/>
        <end position="24"/>
    </location>
</feature>
<dbReference type="GeneID" id="63830194"/>